<dbReference type="Pfam" id="PF00015">
    <property type="entry name" value="MCPsignal"/>
    <property type="match status" value="1"/>
</dbReference>
<dbReference type="PROSITE" id="PS50192">
    <property type="entry name" value="T_SNARE"/>
    <property type="match status" value="1"/>
</dbReference>
<evidence type="ECO:0008006" key="9">
    <source>
        <dbReference type="Google" id="ProtNLM"/>
    </source>
</evidence>
<dbReference type="Proteomes" id="UP001156613">
    <property type="component" value="Unassembled WGS sequence"/>
</dbReference>
<feature type="transmembrane region" description="Helical" evidence="4">
    <location>
        <begin position="20"/>
        <end position="43"/>
    </location>
</feature>
<keyword evidence="8" id="KW-1185">Reference proteome</keyword>
<organism evidence="7 8">
    <name type="scientific">Gluconobacter japonicus</name>
    <dbReference type="NCBI Taxonomy" id="376620"/>
    <lineage>
        <taxon>Bacteria</taxon>
        <taxon>Pseudomonadati</taxon>
        <taxon>Pseudomonadota</taxon>
        <taxon>Alphaproteobacteria</taxon>
        <taxon>Acetobacterales</taxon>
        <taxon>Acetobacteraceae</taxon>
        <taxon>Gluconobacter</taxon>
    </lineage>
</organism>
<evidence type="ECO:0000256" key="3">
    <source>
        <dbReference type="PROSITE-ProRule" id="PRU00284"/>
    </source>
</evidence>
<dbReference type="PANTHER" id="PTHR43531:SF11">
    <property type="entry name" value="METHYL-ACCEPTING CHEMOTAXIS PROTEIN 3"/>
    <property type="match status" value="1"/>
</dbReference>
<dbReference type="PANTHER" id="PTHR43531">
    <property type="entry name" value="PROTEIN ICFG"/>
    <property type="match status" value="1"/>
</dbReference>
<accession>A0ABQ5WLC7</accession>
<dbReference type="CDD" id="cd11386">
    <property type="entry name" value="MCP_signal"/>
    <property type="match status" value="1"/>
</dbReference>
<feature type="transmembrane region" description="Helical" evidence="4">
    <location>
        <begin position="64"/>
        <end position="83"/>
    </location>
</feature>
<dbReference type="InterPro" id="IPR000727">
    <property type="entry name" value="T_SNARE_dom"/>
</dbReference>
<keyword evidence="4" id="KW-1133">Transmembrane helix</keyword>
<dbReference type="SUPFAM" id="SSF58104">
    <property type="entry name" value="Methyl-accepting chemotaxis protein (MCP) signaling domain"/>
    <property type="match status" value="1"/>
</dbReference>
<dbReference type="InterPro" id="IPR004089">
    <property type="entry name" value="MCPsignal_dom"/>
</dbReference>
<comment type="caution">
    <text evidence="7">The sequence shown here is derived from an EMBL/GenBank/DDBJ whole genome shotgun (WGS) entry which is preliminary data.</text>
</comment>
<dbReference type="PROSITE" id="PS50111">
    <property type="entry name" value="CHEMOTAXIS_TRANSDUC_2"/>
    <property type="match status" value="1"/>
</dbReference>
<gene>
    <name evidence="7" type="ORF">GCM10010937_23840</name>
</gene>
<evidence type="ECO:0000313" key="8">
    <source>
        <dbReference type="Proteomes" id="UP001156613"/>
    </source>
</evidence>
<dbReference type="InterPro" id="IPR051310">
    <property type="entry name" value="MCP_chemotaxis"/>
</dbReference>
<feature type="domain" description="Methyl-accepting transducer" evidence="5">
    <location>
        <begin position="215"/>
        <end position="444"/>
    </location>
</feature>
<feature type="domain" description="T-SNARE coiled-coil homology" evidence="6">
    <location>
        <begin position="374"/>
        <end position="436"/>
    </location>
</feature>
<keyword evidence="1" id="KW-0145">Chemotaxis</keyword>
<dbReference type="PRINTS" id="PR00260">
    <property type="entry name" value="CHEMTRNSDUCR"/>
</dbReference>
<evidence type="ECO:0000256" key="4">
    <source>
        <dbReference type="SAM" id="Phobius"/>
    </source>
</evidence>
<dbReference type="SMART" id="SM00283">
    <property type="entry name" value="MA"/>
    <property type="match status" value="1"/>
</dbReference>
<evidence type="ECO:0000313" key="7">
    <source>
        <dbReference type="EMBL" id="GLQ60581.1"/>
    </source>
</evidence>
<keyword evidence="4" id="KW-0812">Transmembrane</keyword>
<sequence>MAGQSGMFSSHVTVRSESSVASGVFFWVVALSPVLALTGITFWQTITLSKGMSESATFIEMLPNGFLLLVLLLAAALLFFRIFRPASALSQAAQALAGQDILPAGKPLPELLAIQDRLQRVQIDLLTSNRDTAEARQALSQAEEKSESEMQNAREGIESFEKFTDTLTIALSRLRAGCLDYRIEEVFEGRYERLRLDFNTTVEEFQKIFMSLNDSVGTISSGSAEIASAADDLARRTEQQVSRLEETTLSVGAVTEAVKKTAEAATHASSVARQTVEQAESSGGVMAAATAAMLDIQGSSKQIGQILGLLDDITFQTNLLALNAGVEAARAGEAGRGFAVVATEVRALAQRSADAAKDIKNLITSSTQQISKGTALVQETGDAMKKIGVNVGKISLLIGEIATTAQKQANNLSEISAAVSQMDQNTQQNAAMVEEATAASHNLSAEATELVQIFRHFHLCDDANFPVPAEADFHNSLSHQKLAAEIYQTSDEGWEEFR</sequence>
<evidence type="ECO:0000256" key="2">
    <source>
        <dbReference type="ARBA" id="ARBA00029447"/>
    </source>
</evidence>
<keyword evidence="4" id="KW-0472">Membrane</keyword>
<evidence type="ECO:0000259" key="6">
    <source>
        <dbReference type="PROSITE" id="PS50192"/>
    </source>
</evidence>
<proteinExistence type="inferred from homology"/>
<dbReference type="RefSeq" id="WP_253783322.1">
    <property type="nucleotide sequence ID" value="NZ_BEWO01000011.1"/>
</dbReference>
<keyword evidence="3" id="KW-0807">Transducer</keyword>
<comment type="similarity">
    <text evidence="2">Belongs to the methyl-accepting chemotaxis (MCP) protein family.</text>
</comment>
<reference evidence="8" key="1">
    <citation type="journal article" date="2019" name="Int. J. Syst. Evol. Microbiol.">
        <title>The Global Catalogue of Microorganisms (GCM) 10K type strain sequencing project: providing services to taxonomists for standard genome sequencing and annotation.</title>
        <authorList>
            <consortium name="The Broad Institute Genomics Platform"/>
            <consortium name="The Broad Institute Genome Sequencing Center for Infectious Disease"/>
            <person name="Wu L."/>
            <person name="Ma J."/>
        </authorList>
    </citation>
    <scope>NUCLEOTIDE SEQUENCE [LARGE SCALE GENOMIC DNA]</scope>
    <source>
        <strain evidence="8">NBRC 3271</strain>
    </source>
</reference>
<protein>
    <recommendedName>
        <fullName evidence="9">Chemotaxis protein</fullName>
    </recommendedName>
</protein>
<dbReference type="InterPro" id="IPR004090">
    <property type="entry name" value="Chemotax_Me-accpt_rcpt"/>
</dbReference>
<name>A0ABQ5WLC7_GLUJA</name>
<dbReference type="EMBL" id="BSNT01000071">
    <property type="protein sequence ID" value="GLQ60581.1"/>
    <property type="molecule type" value="Genomic_DNA"/>
</dbReference>
<evidence type="ECO:0000256" key="1">
    <source>
        <dbReference type="ARBA" id="ARBA00022500"/>
    </source>
</evidence>
<dbReference type="Gene3D" id="1.10.287.950">
    <property type="entry name" value="Methyl-accepting chemotaxis protein"/>
    <property type="match status" value="1"/>
</dbReference>
<evidence type="ECO:0000259" key="5">
    <source>
        <dbReference type="PROSITE" id="PS50111"/>
    </source>
</evidence>